<evidence type="ECO:0000256" key="5">
    <source>
        <dbReference type="RuleBase" id="RU362066"/>
    </source>
</evidence>
<comment type="similarity">
    <text evidence="1 5">Belongs to the FliD family.</text>
</comment>
<keyword evidence="5" id="KW-0964">Secreted</keyword>
<gene>
    <name evidence="8" type="ORF">EXIGUO9Y_270037</name>
</gene>
<keyword evidence="3" id="KW-0175">Coiled coil</keyword>
<evidence type="ECO:0000256" key="1">
    <source>
        <dbReference type="ARBA" id="ARBA00009764"/>
    </source>
</evidence>
<proteinExistence type="inferred from homology"/>
<comment type="subcellular location">
    <subcellularLocation>
        <location evidence="5">Secreted</location>
    </subcellularLocation>
    <subcellularLocation>
        <location evidence="5">Bacterial flagellum</location>
    </subcellularLocation>
</comment>
<evidence type="ECO:0000256" key="3">
    <source>
        <dbReference type="ARBA" id="ARBA00023054"/>
    </source>
</evidence>
<dbReference type="GO" id="GO:0007155">
    <property type="term" value="P:cell adhesion"/>
    <property type="evidence" value="ECO:0007669"/>
    <property type="project" value="InterPro"/>
</dbReference>
<keyword evidence="4 5" id="KW-0975">Bacterial flagellum</keyword>
<keyword evidence="9" id="KW-1185">Reference proteome</keyword>
<evidence type="ECO:0000256" key="2">
    <source>
        <dbReference type="ARBA" id="ARBA00011255"/>
    </source>
</evidence>
<feature type="domain" description="Flagellar hook-associated protein 2 N-terminal" evidence="6">
    <location>
        <begin position="11"/>
        <end position="107"/>
    </location>
</feature>
<dbReference type="Proteomes" id="UP000439752">
    <property type="component" value="Unassembled WGS sequence"/>
</dbReference>
<dbReference type="AlphaFoldDB" id="A0A653IA02"/>
<comment type="subunit">
    <text evidence="2 5">Homopentamer.</text>
</comment>
<dbReference type="GO" id="GO:0071973">
    <property type="term" value="P:bacterial-type flagellum-dependent cell motility"/>
    <property type="evidence" value="ECO:0007669"/>
    <property type="project" value="TreeGrafter"/>
</dbReference>
<accession>A0A653IA02</accession>
<dbReference type="GO" id="GO:0005576">
    <property type="term" value="C:extracellular region"/>
    <property type="evidence" value="ECO:0007669"/>
    <property type="project" value="UniProtKB-SubCell"/>
</dbReference>
<dbReference type="PANTHER" id="PTHR30288:SF0">
    <property type="entry name" value="FLAGELLAR HOOK-ASSOCIATED PROTEIN 2"/>
    <property type="match status" value="1"/>
</dbReference>
<evidence type="ECO:0000313" key="8">
    <source>
        <dbReference type="EMBL" id="VWX35905.1"/>
    </source>
</evidence>
<feature type="domain" description="Flagellar hook-associated protein 2 C-terminal" evidence="7">
    <location>
        <begin position="233"/>
        <end position="513"/>
    </location>
</feature>
<dbReference type="Pfam" id="PF07195">
    <property type="entry name" value="FliD_C"/>
    <property type="match status" value="1"/>
</dbReference>
<dbReference type="EMBL" id="CABWKQ010000020">
    <property type="protein sequence ID" value="VWX35905.1"/>
    <property type="molecule type" value="Genomic_DNA"/>
</dbReference>
<dbReference type="GO" id="GO:0009421">
    <property type="term" value="C:bacterial-type flagellum filament cap"/>
    <property type="evidence" value="ECO:0007669"/>
    <property type="project" value="InterPro"/>
</dbReference>
<dbReference type="Pfam" id="PF02465">
    <property type="entry name" value="FliD_N"/>
    <property type="match status" value="1"/>
</dbReference>
<dbReference type="Pfam" id="PF07196">
    <property type="entry name" value="Flagellin_IN"/>
    <property type="match status" value="1"/>
</dbReference>
<evidence type="ECO:0000259" key="7">
    <source>
        <dbReference type="Pfam" id="PF07195"/>
    </source>
</evidence>
<dbReference type="InterPro" id="IPR003481">
    <property type="entry name" value="FliD_N"/>
</dbReference>
<evidence type="ECO:0000259" key="6">
    <source>
        <dbReference type="Pfam" id="PF02465"/>
    </source>
</evidence>
<name>A0A653IA02_9BACL</name>
<dbReference type="PANTHER" id="PTHR30288">
    <property type="entry name" value="FLAGELLAR CAP/ASSEMBLY PROTEIN FLID"/>
    <property type="match status" value="1"/>
</dbReference>
<reference evidence="8 9" key="1">
    <citation type="submission" date="2019-10" db="EMBL/GenBank/DDBJ databases">
        <authorList>
            <person name="Karimi E."/>
        </authorList>
    </citation>
    <scope>NUCLEOTIDE SEQUENCE [LARGE SCALE GENOMIC DNA]</scope>
    <source>
        <strain evidence="8">Exiguobacterium sp. 9Y</strain>
    </source>
</reference>
<dbReference type="GO" id="GO:0009424">
    <property type="term" value="C:bacterial-type flagellum hook"/>
    <property type="evidence" value="ECO:0007669"/>
    <property type="project" value="UniProtKB-UniRule"/>
</dbReference>
<keyword evidence="8" id="KW-0969">Cilium</keyword>
<sequence length="524" mass="56787">MAGIRISGLASGIDTETMIKQLMQAERAPVDRLAQKKQTLTWQRDAYREMNRGLLDLRTAASDMLLSKNYMSKTVTSSDPSKISVTASSAATAGSVTIDRVDQLASASSLTISRNVSATGKITSQSKLADSGLVAKDASGNVSLELNTYQADGSMLATPVTMNFDGTATIGDLVSKINSDKSLGLNAVFNDITGKLVVTRQSTGQLGASNEISWTDKNTPASGAEPVLNAVAGQNAIYTIGGTQLEQTTNTFSQNGLTITLNNTSTTPITLNTKVDTQTNFDSIKKFVDKYNDMIDKMNKKVNEEKYRDFQPLTDAQRKELSEDEVKKWEEKAMSGVLKNDSFFRDGMNSFRSAISSKIDTGYTYQSGTDTIALNYMSQIGITTTSDFRDGGKLKIDETKLKKMLEEQPEGVYKLFTADAPDPVTNPDGSVTPNPGGLDGFARQIQGFAKTMRDKISQVAGLDGAVATTYRLGKSLADVDKSILSWEDKLTKKENAYYRRFAAMEQAMNQANSQSATLASYLGQ</sequence>
<evidence type="ECO:0000313" key="9">
    <source>
        <dbReference type="Proteomes" id="UP000439752"/>
    </source>
</evidence>
<dbReference type="RefSeq" id="WP_159173388.1">
    <property type="nucleotide sequence ID" value="NZ_LR732312.1"/>
</dbReference>
<keyword evidence="8" id="KW-0966">Cell projection</keyword>
<organism evidence="8 9">
    <name type="scientific">Exiguobacterium oxidotolerans</name>
    <dbReference type="NCBI Taxonomy" id="223958"/>
    <lineage>
        <taxon>Bacteria</taxon>
        <taxon>Bacillati</taxon>
        <taxon>Bacillota</taxon>
        <taxon>Bacilli</taxon>
        <taxon>Bacillales</taxon>
        <taxon>Bacillales Family XII. Incertae Sedis</taxon>
        <taxon>Exiguobacterium</taxon>
    </lineage>
</organism>
<comment type="function">
    <text evidence="5">Required for morphogenesis and for the elongation of the flagellar filament by facilitating polymerization of the flagellin monomers at the tip of growing filament. Forms a capping structure, which prevents flagellin subunits (transported through the central channel of the flagellum) from leaking out without polymerization at the distal end.</text>
</comment>
<evidence type="ECO:0000256" key="4">
    <source>
        <dbReference type="ARBA" id="ARBA00023143"/>
    </source>
</evidence>
<protein>
    <recommendedName>
        <fullName evidence="5">Flagellar hook-associated protein 2</fullName>
        <shortName evidence="5">HAP2</shortName>
    </recommendedName>
    <alternativeName>
        <fullName evidence="5">Flagellar cap protein</fullName>
    </alternativeName>
</protein>
<dbReference type="InterPro" id="IPR010809">
    <property type="entry name" value="FliD_C"/>
</dbReference>
<dbReference type="InterPro" id="IPR040026">
    <property type="entry name" value="FliD"/>
</dbReference>
<dbReference type="InterPro" id="IPR010810">
    <property type="entry name" value="Flagellin_hook_IN_motif"/>
</dbReference>
<keyword evidence="8" id="KW-0282">Flagellum</keyword>